<dbReference type="AlphaFoldDB" id="A0AA40A353"/>
<evidence type="ECO:0000313" key="2">
    <source>
        <dbReference type="Proteomes" id="UP001172102"/>
    </source>
</evidence>
<accession>A0AA40A353</accession>
<organism evidence="1 2">
    <name type="scientific">Lasiosphaeris hirsuta</name>
    <dbReference type="NCBI Taxonomy" id="260670"/>
    <lineage>
        <taxon>Eukaryota</taxon>
        <taxon>Fungi</taxon>
        <taxon>Dikarya</taxon>
        <taxon>Ascomycota</taxon>
        <taxon>Pezizomycotina</taxon>
        <taxon>Sordariomycetes</taxon>
        <taxon>Sordariomycetidae</taxon>
        <taxon>Sordariales</taxon>
        <taxon>Lasiosphaeriaceae</taxon>
        <taxon>Lasiosphaeris</taxon>
    </lineage>
</organism>
<gene>
    <name evidence="1" type="ORF">B0H67DRAFT_590275</name>
</gene>
<reference evidence="1" key="1">
    <citation type="submission" date="2023-06" db="EMBL/GenBank/DDBJ databases">
        <title>Genome-scale phylogeny and comparative genomics of the fungal order Sordariales.</title>
        <authorList>
            <consortium name="Lawrence Berkeley National Laboratory"/>
            <person name="Hensen N."/>
            <person name="Bonometti L."/>
            <person name="Westerberg I."/>
            <person name="Brannstrom I.O."/>
            <person name="Guillou S."/>
            <person name="Cros-Aarteil S."/>
            <person name="Calhoun S."/>
            <person name="Haridas S."/>
            <person name="Kuo A."/>
            <person name="Mondo S."/>
            <person name="Pangilinan J."/>
            <person name="Riley R."/>
            <person name="Labutti K."/>
            <person name="Andreopoulos B."/>
            <person name="Lipzen A."/>
            <person name="Chen C."/>
            <person name="Yanf M."/>
            <person name="Daum C."/>
            <person name="Ng V."/>
            <person name="Clum A."/>
            <person name="Steindorff A."/>
            <person name="Ohm R."/>
            <person name="Martin F."/>
            <person name="Silar P."/>
            <person name="Natvig D."/>
            <person name="Lalanne C."/>
            <person name="Gautier V."/>
            <person name="Ament-Velasquez S.L."/>
            <person name="Kruys A."/>
            <person name="Hutchinson M.I."/>
            <person name="Powell A.J."/>
            <person name="Barry K."/>
            <person name="Miller A.N."/>
            <person name="Grigoriev I.V."/>
            <person name="Debuchy R."/>
            <person name="Gladieux P."/>
            <person name="Thoren M.H."/>
            <person name="Johannesson H."/>
        </authorList>
    </citation>
    <scope>NUCLEOTIDE SEQUENCE</scope>
    <source>
        <strain evidence="1">SMH4607-1</strain>
    </source>
</reference>
<name>A0AA40A353_9PEZI</name>
<dbReference type="Proteomes" id="UP001172102">
    <property type="component" value="Unassembled WGS sequence"/>
</dbReference>
<proteinExistence type="predicted"/>
<sequence length="51" mass="5706">MDGRAVALLFSGQMAQAVNSWAYITPIEDVFNDIKAFSKEEITDIRIVEDS</sequence>
<comment type="caution">
    <text evidence="1">The sequence shown here is derived from an EMBL/GenBank/DDBJ whole genome shotgun (WGS) entry which is preliminary data.</text>
</comment>
<evidence type="ECO:0000313" key="1">
    <source>
        <dbReference type="EMBL" id="KAK0708446.1"/>
    </source>
</evidence>
<keyword evidence="2" id="KW-1185">Reference proteome</keyword>
<protein>
    <submittedName>
        <fullName evidence="1">Uncharacterized protein</fullName>
    </submittedName>
</protein>
<dbReference type="EMBL" id="JAUKUA010000006">
    <property type="protein sequence ID" value="KAK0708446.1"/>
    <property type="molecule type" value="Genomic_DNA"/>
</dbReference>